<evidence type="ECO:0000256" key="1">
    <source>
        <dbReference type="SAM" id="MobiDB-lite"/>
    </source>
</evidence>
<dbReference type="SUPFAM" id="SSF49899">
    <property type="entry name" value="Concanavalin A-like lectins/glucanases"/>
    <property type="match status" value="1"/>
</dbReference>
<proteinExistence type="predicted"/>
<evidence type="ECO:0000313" key="4">
    <source>
        <dbReference type="Proteomes" id="UP001057702"/>
    </source>
</evidence>
<dbReference type="Gene3D" id="2.60.120.700">
    <property type="entry name" value="Peptidase G1"/>
    <property type="match status" value="1"/>
</dbReference>
<feature type="compositionally biased region" description="Low complexity" evidence="1">
    <location>
        <begin position="68"/>
        <end position="83"/>
    </location>
</feature>
<dbReference type="CDD" id="cd13426">
    <property type="entry name" value="Peptidase_G1"/>
    <property type="match status" value="1"/>
</dbReference>
<evidence type="ECO:0000256" key="2">
    <source>
        <dbReference type="SAM" id="SignalP"/>
    </source>
</evidence>
<dbReference type="Pfam" id="PF01828">
    <property type="entry name" value="Peptidase_A4"/>
    <property type="match status" value="1"/>
</dbReference>
<sequence>MTGVTAVAAGGLWMAAATANAHPLSGSGHHQQNSSAGGANAAGGPQAGTTTMRSHGDVMLAWSSGAGAAGTANGGATPTPAATGGAGAGTVTQATSTNWSGYADTGTKFTSVSASWTQPAVTCNANQTFSSFWVGLDGDGSNTVEQTGTEADCQNGNATNFGWFEMFPAAPVAYNQPVAAGDSMSASVITDGNGNFTLTLTDNTQGWNQVTHQTSNVAQLASAEVVAEAPSSTNGVLPLSNFGNVNFTDAMANGAAIGTGTGTANQLTMMSQGGATKATASALTAAQNFNVTFMNP</sequence>
<feature type="region of interest" description="Disordered" evidence="1">
    <location>
        <begin position="68"/>
        <end position="89"/>
    </location>
</feature>
<keyword evidence="2" id="KW-0732">Signal</keyword>
<gene>
    <name evidence="3" type="ORF">NGB36_24605</name>
</gene>
<dbReference type="InterPro" id="IPR013320">
    <property type="entry name" value="ConA-like_dom_sf"/>
</dbReference>
<evidence type="ECO:0000313" key="3">
    <source>
        <dbReference type="EMBL" id="MCQ4083687.1"/>
    </source>
</evidence>
<protein>
    <submittedName>
        <fullName evidence="3">G1 family endopeptidase</fullName>
    </submittedName>
</protein>
<comment type="caution">
    <text evidence="3">The sequence shown here is derived from an EMBL/GenBank/DDBJ whole genome shotgun (WGS) entry which is preliminary data.</text>
</comment>
<keyword evidence="4" id="KW-1185">Reference proteome</keyword>
<name>A0ABT1Q179_9ACTN</name>
<organism evidence="3 4">
    <name type="scientific">Streptomyces humicola</name>
    <dbReference type="NCBI Taxonomy" id="2953240"/>
    <lineage>
        <taxon>Bacteria</taxon>
        <taxon>Bacillati</taxon>
        <taxon>Actinomycetota</taxon>
        <taxon>Actinomycetes</taxon>
        <taxon>Kitasatosporales</taxon>
        <taxon>Streptomycetaceae</taxon>
        <taxon>Streptomyces</taxon>
    </lineage>
</organism>
<dbReference type="Proteomes" id="UP001057702">
    <property type="component" value="Unassembled WGS sequence"/>
</dbReference>
<dbReference type="InterPro" id="IPR038656">
    <property type="entry name" value="Peptidase_G1_sf"/>
</dbReference>
<feature type="region of interest" description="Disordered" evidence="1">
    <location>
        <begin position="23"/>
        <end position="52"/>
    </location>
</feature>
<dbReference type="RefSeq" id="WP_255922679.1">
    <property type="nucleotide sequence ID" value="NZ_JANFNG010000024.1"/>
</dbReference>
<feature type="compositionally biased region" description="Low complexity" evidence="1">
    <location>
        <begin position="31"/>
        <end position="48"/>
    </location>
</feature>
<accession>A0ABT1Q179</accession>
<feature type="chain" id="PRO_5045366783" evidence="2">
    <location>
        <begin position="22"/>
        <end position="296"/>
    </location>
</feature>
<dbReference type="EMBL" id="JANFNG010000024">
    <property type="protein sequence ID" value="MCQ4083687.1"/>
    <property type="molecule type" value="Genomic_DNA"/>
</dbReference>
<feature type="signal peptide" evidence="2">
    <location>
        <begin position="1"/>
        <end position="21"/>
    </location>
</feature>
<dbReference type="InterPro" id="IPR000250">
    <property type="entry name" value="Peptidase_G1"/>
</dbReference>
<reference evidence="3" key="1">
    <citation type="submission" date="2022-06" db="EMBL/GenBank/DDBJ databases">
        <title>Draft genome sequence of Streptomyces sp. RB6PN25 isolated from peat swamp forest in Thailand.</title>
        <authorList>
            <person name="Duangmal K."/>
            <person name="Klaysubun C."/>
        </authorList>
    </citation>
    <scope>NUCLEOTIDE SEQUENCE</scope>
    <source>
        <strain evidence="3">RB6PN25</strain>
    </source>
</reference>